<sequence length="252" mass="27523">MTYLLLGGTSDSQSILALFASLNLPVITSVVTDYGRHLASQYGQPVIQGRMTAEQMLALVKDRGIRGILDATHPFADLVSKEAIRAADLAQIPYLRFERPTTTDLSGAKVVHSTQEAIAWIREQGFTSVYLGTGSKTLDQFVAGLPNVRFQARVLPTSEVVAHCESLGLVADQIDALKAPFSKECNRELWKRAKAQVFVSKESGAVGGIREKIDTCLELGIACLIIARPLVNYPNQVSTLEELEDYLGAERM</sequence>
<evidence type="ECO:0000256" key="1">
    <source>
        <dbReference type="ARBA" id="ARBA00004953"/>
    </source>
</evidence>
<dbReference type="NCBIfam" id="TIGR00715">
    <property type="entry name" value="precor6x_red"/>
    <property type="match status" value="1"/>
</dbReference>
<dbReference type="Proteomes" id="UP000589521">
    <property type="component" value="Unassembled WGS sequence"/>
</dbReference>
<comment type="pathway">
    <text evidence="1">Cofactor biosynthesis; adenosylcobalamin biosynthesis.</text>
</comment>
<dbReference type="AlphaFoldDB" id="A0A7Z0S3M7"/>
<evidence type="ECO:0000313" key="4">
    <source>
        <dbReference type="EMBL" id="NYS95643.1"/>
    </source>
</evidence>
<dbReference type="PROSITE" id="PS51014">
    <property type="entry name" value="COBK_CBIJ"/>
    <property type="match status" value="1"/>
</dbReference>
<proteinExistence type="predicted"/>
<keyword evidence="3 4" id="KW-0560">Oxidoreductase</keyword>
<accession>A0A7Z0S3M7</accession>
<comment type="caution">
    <text evidence="4">The sequence shown here is derived from an EMBL/GenBank/DDBJ whole genome shotgun (WGS) entry which is preliminary data.</text>
</comment>
<dbReference type="GO" id="GO:0016994">
    <property type="term" value="F:precorrin-6A reductase activity"/>
    <property type="evidence" value="ECO:0007669"/>
    <property type="project" value="UniProtKB-EC"/>
</dbReference>
<evidence type="ECO:0000256" key="3">
    <source>
        <dbReference type="ARBA" id="ARBA00023002"/>
    </source>
</evidence>
<dbReference type="Pfam" id="PF02571">
    <property type="entry name" value="CbiJ"/>
    <property type="match status" value="1"/>
</dbReference>
<gene>
    <name evidence="4" type="primary">cobK</name>
    <name evidence="4" type="ORF">HZY94_00220</name>
</gene>
<dbReference type="PANTHER" id="PTHR36925:SF1">
    <property type="entry name" value="COBALT-PRECORRIN-6A REDUCTASE"/>
    <property type="match status" value="1"/>
</dbReference>
<evidence type="ECO:0000256" key="2">
    <source>
        <dbReference type="ARBA" id="ARBA00022573"/>
    </source>
</evidence>
<dbReference type="PANTHER" id="PTHR36925">
    <property type="entry name" value="COBALT-PRECORRIN-6A REDUCTASE"/>
    <property type="match status" value="1"/>
</dbReference>
<dbReference type="RefSeq" id="WP_179924480.1">
    <property type="nucleotide sequence ID" value="NZ_CATKDJ010000142.1"/>
</dbReference>
<dbReference type="GO" id="GO:0009236">
    <property type="term" value="P:cobalamin biosynthetic process"/>
    <property type="evidence" value="ECO:0007669"/>
    <property type="project" value="UniProtKB-UniPathway"/>
</dbReference>
<evidence type="ECO:0000313" key="5">
    <source>
        <dbReference type="Proteomes" id="UP000589521"/>
    </source>
</evidence>
<reference evidence="4 5" key="1">
    <citation type="submission" date="2020-07" db="EMBL/GenBank/DDBJ databases">
        <title>MOT database genomes.</title>
        <authorList>
            <person name="Joseph S."/>
            <person name="Aduse-Opoku J."/>
            <person name="Hashim A."/>
            <person name="Wade W."/>
            <person name="Curtis M."/>
        </authorList>
    </citation>
    <scope>NUCLEOTIDE SEQUENCE [LARGE SCALE GENOMIC DNA]</scope>
    <source>
        <strain evidence="4 5">STR</strain>
    </source>
</reference>
<organism evidence="4 5">
    <name type="scientific">Streptococcus danieliae</name>
    <dbReference type="NCBI Taxonomy" id="747656"/>
    <lineage>
        <taxon>Bacteria</taxon>
        <taxon>Bacillati</taxon>
        <taxon>Bacillota</taxon>
        <taxon>Bacilli</taxon>
        <taxon>Lactobacillales</taxon>
        <taxon>Streptococcaceae</taxon>
        <taxon>Streptococcus</taxon>
    </lineage>
</organism>
<dbReference type="EC" id="1.3.1.54" evidence="4"/>
<keyword evidence="2" id="KW-0169">Cobalamin biosynthesis</keyword>
<dbReference type="EMBL" id="JACBXX010000022">
    <property type="protein sequence ID" value="NYS95643.1"/>
    <property type="molecule type" value="Genomic_DNA"/>
</dbReference>
<protein>
    <submittedName>
        <fullName evidence="4">Precorrin-6A reductase</fullName>
        <ecNumber evidence="4">1.3.1.54</ecNumber>
    </submittedName>
</protein>
<dbReference type="InterPro" id="IPR003723">
    <property type="entry name" value="Precorrin-6x_reduct"/>
</dbReference>
<dbReference type="UniPathway" id="UPA00148"/>
<name>A0A7Z0S3M7_9STRE</name>